<comment type="caution">
    <text evidence="2">The sequence shown here is derived from an EMBL/GenBank/DDBJ whole genome shotgun (WGS) entry which is preliminary data.</text>
</comment>
<dbReference type="RefSeq" id="WP_157695908.1">
    <property type="nucleotide sequence ID" value="NZ_FCOA02000040.1"/>
</dbReference>
<evidence type="ECO:0008006" key="4">
    <source>
        <dbReference type="Google" id="ProtNLM"/>
    </source>
</evidence>
<keyword evidence="3" id="KW-1185">Reference proteome</keyword>
<name>A0A158DDP9_9BURK</name>
<organism evidence="2 3">
    <name type="scientific">Caballeronia hypogeia</name>
    <dbReference type="NCBI Taxonomy" id="1777140"/>
    <lineage>
        <taxon>Bacteria</taxon>
        <taxon>Pseudomonadati</taxon>
        <taxon>Pseudomonadota</taxon>
        <taxon>Betaproteobacteria</taxon>
        <taxon>Burkholderiales</taxon>
        <taxon>Burkholderiaceae</taxon>
        <taxon>Caballeronia</taxon>
    </lineage>
</organism>
<dbReference type="Proteomes" id="UP000054851">
    <property type="component" value="Unassembled WGS sequence"/>
</dbReference>
<dbReference type="AlphaFoldDB" id="A0A158DDP9"/>
<reference evidence="2" key="1">
    <citation type="submission" date="2016-01" db="EMBL/GenBank/DDBJ databases">
        <authorList>
            <person name="Peeters C."/>
        </authorList>
    </citation>
    <scope>NUCLEOTIDE SEQUENCE</scope>
    <source>
        <strain evidence="2">LMG 29322</strain>
    </source>
</reference>
<dbReference type="OrthoDB" id="7374690at2"/>
<protein>
    <recommendedName>
        <fullName evidence="4">Restriction endonuclease type IV Mrr domain-containing protein</fullName>
    </recommendedName>
</protein>
<feature type="region of interest" description="Disordered" evidence="1">
    <location>
        <begin position="618"/>
        <end position="638"/>
    </location>
</feature>
<evidence type="ECO:0000313" key="3">
    <source>
        <dbReference type="Proteomes" id="UP000054851"/>
    </source>
</evidence>
<gene>
    <name evidence="2" type="ORF">AWB79_06854</name>
</gene>
<proteinExistence type="predicted"/>
<sequence length="638" mass="70481">MYFSGLRRAIQDVEEKKFYDVALLFLQSEGYRELSIIDGTGDGGRDVSCSRTDLRIQLSVRKDWENKINSEADATRTAGKRHLIYITNRLIRDTDLANFRNNKYKQKGEVELSVFDLNRISTSLSAPGVIKSAYEKLGYLVQGKITATPKEIALSNLLLFSSEAKDLRQDVIESNIRAYMFKHPSSKNDDVVSAIGSSLPGVDIEHDARGALSRLIVKGDIISNAGVVDLSENAKKLMEAAEEDYAQSISNDITSISNKYSLSVDDVRRLIEVALEISAREGVLNGDGIQETALADFISNHNLIRRKNDLYEDLSKLSVARVSQYGKTLDHIFSANTFDIYRALGRTTDVRMLLDSSVAMPLMFGLCFGSVRSRYSIAAAALHQLCQSHNISIAVPRCYVNEMVFHGIEALKFAQTYTALNEANKAALKASSNSYLSHYSHLRERGELKENYSLKDFLAHFGLSGNAPPRKVENTIESILEDFGIEIISTGRWDADIRQEIAEGKPGSPPIIIDHDASVCTFLKNSVDEGFIFSTWDKVMMSVVEGKSRIFASSPSRVADFLSMAGGSEMESAQSFNLLGSLLYCDERKAAALAERIERIESAEKAYEYQNLAAAARGAADDDGGSQNNSANDNAYKG</sequence>
<dbReference type="EMBL" id="FCOA02000040">
    <property type="protein sequence ID" value="SAK92709.1"/>
    <property type="molecule type" value="Genomic_DNA"/>
</dbReference>
<feature type="compositionally biased region" description="Polar residues" evidence="1">
    <location>
        <begin position="626"/>
        <end position="638"/>
    </location>
</feature>
<evidence type="ECO:0000313" key="2">
    <source>
        <dbReference type="EMBL" id="SAK92709.1"/>
    </source>
</evidence>
<accession>A0A158DDP9</accession>
<evidence type="ECO:0000256" key="1">
    <source>
        <dbReference type="SAM" id="MobiDB-lite"/>
    </source>
</evidence>